<dbReference type="Pfam" id="PF03331">
    <property type="entry name" value="LpxC"/>
    <property type="match status" value="1"/>
</dbReference>
<evidence type="ECO:0000256" key="18">
    <source>
        <dbReference type="HAMAP-Rule" id="MF_00388"/>
    </source>
</evidence>
<comment type="pathway">
    <text evidence="3 18">Glycolipid biosynthesis; lipid IV(A) biosynthesis; lipid IV(A) from (3R)-3-hydroxytetradecanoyl-[acyl-carrier-protein] and UDP-N-acetyl-alpha-D-glucosamine: step 2/6.</text>
</comment>
<keyword evidence="8 18" id="KW-0479">Metal-binding</keyword>
<dbReference type="Pfam" id="PF00072">
    <property type="entry name" value="Response_reg"/>
    <property type="match status" value="1"/>
</dbReference>
<dbReference type="Gene3D" id="3.30.230.20">
    <property type="entry name" value="lpxc deacetylase, domain 1"/>
    <property type="match status" value="1"/>
</dbReference>
<comment type="catalytic activity">
    <reaction evidence="17 18">
        <text>a UDP-3-O-[(3R)-3-hydroxyacyl]-N-acetyl-alpha-D-glucosamine + H2O = a UDP-3-O-[(3R)-3-hydroxyacyl]-alpha-D-glucosamine + acetate</text>
        <dbReference type="Rhea" id="RHEA:67816"/>
        <dbReference type="ChEBI" id="CHEBI:15377"/>
        <dbReference type="ChEBI" id="CHEBI:30089"/>
        <dbReference type="ChEBI" id="CHEBI:137740"/>
        <dbReference type="ChEBI" id="CHEBI:173225"/>
        <dbReference type="EC" id="3.5.1.108"/>
    </reaction>
</comment>
<dbReference type="GO" id="GO:0046872">
    <property type="term" value="F:metal ion binding"/>
    <property type="evidence" value="ECO:0007669"/>
    <property type="project" value="UniProtKB-KW"/>
</dbReference>
<dbReference type="AlphaFoldDB" id="A0A932GNP5"/>
<dbReference type="HAMAP" id="MF_00388">
    <property type="entry name" value="LpxC"/>
    <property type="match status" value="1"/>
</dbReference>
<proteinExistence type="inferred from homology"/>
<dbReference type="Gene3D" id="3.40.50.2300">
    <property type="match status" value="1"/>
</dbReference>
<keyword evidence="10 18" id="KW-0378">Hydrolase</keyword>
<dbReference type="InterPro" id="IPR004463">
    <property type="entry name" value="UDP-acyl_GlcNac_deAcase"/>
</dbReference>
<dbReference type="GO" id="GO:0103117">
    <property type="term" value="F:UDP-3-O-acyl-N-acetylglucosamine deacetylase activity"/>
    <property type="evidence" value="ECO:0007669"/>
    <property type="project" value="UniProtKB-UniRule"/>
</dbReference>
<dbReference type="SUPFAM" id="SSF52540">
    <property type="entry name" value="P-loop containing nucleoside triphosphate hydrolases"/>
    <property type="match status" value="1"/>
</dbReference>
<comment type="function">
    <text evidence="2 18">Catalyzes the hydrolysis of UDP-3-O-myristoyl-N-acetylglucosamine to form UDP-3-O-myristoylglucosamine and acetate, the committed step in lipid A biosynthesis.</text>
</comment>
<evidence type="ECO:0000259" key="21">
    <source>
        <dbReference type="PROSITE" id="PS50110"/>
    </source>
</evidence>
<evidence type="ECO:0000256" key="17">
    <source>
        <dbReference type="ARBA" id="ARBA00024535"/>
    </source>
</evidence>
<keyword evidence="15 18" id="KW-0443">Lipid metabolism</keyword>
<dbReference type="CDD" id="cd00009">
    <property type="entry name" value="AAA"/>
    <property type="match status" value="1"/>
</dbReference>
<evidence type="ECO:0000313" key="22">
    <source>
        <dbReference type="EMBL" id="MBI3014102.1"/>
    </source>
</evidence>
<dbReference type="Gene3D" id="1.10.8.60">
    <property type="match status" value="1"/>
</dbReference>
<name>A0A932GNP5_UNCTE</name>
<dbReference type="Gene3D" id="3.40.50.300">
    <property type="entry name" value="P-loop containing nucleotide triphosphate hydrolases"/>
    <property type="match status" value="1"/>
</dbReference>
<keyword evidence="13" id="KW-0902">Two-component regulatory system</keyword>
<keyword evidence="9" id="KW-0547">Nucleotide-binding</keyword>
<keyword evidence="6 19" id="KW-0597">Phosphoprotein</keyword>
<dbReference type="Pfam" id="PF00158">
    <property type="entry name" value="Sigma54_activat"/>
    <property type="match status" value="1"/>
</dbReference>
<keyword evidence="5 18" id="KW-0444">Lipid biosynthesis</keyword>
<dbReference type="PANTHER" id="PTHR32071">
    <property type="entry name" value="TRANSCRIPTIONAL REGULATORY PROTEIN"/>
    <property type="match status" value="1"/>
</dbReference>
<reference evidence="22" key="1">
    <citation type="submission" date="2020-07" db="EMBL/GenBank/DDBJ databases">
        <title>Huge and variable diversity of episymbiotic CPR bacteria and DPANN archaea in groundwater ecosystems.</title>
        <authorList>
            <person name="He C.Y."/>
            <person name="Keren R."/>
            <person name="Whittaker M."/>
            <person name="Farag I.F."/>
            <person name="Doudna J."/>
            <person name="Cate J.H.D."/>
            <person name="Banfield J.F."/>
        </authorList>
    </citation>
    <scope>NUCLEOTIDE SEQUENCE</scope>
    <source>
        <strain evidence="22">NC_groundwater_717_Ag_S-0.2um_59_8</strain>
    </source>
</reference>
<dbReference type="SUPFAM" id="SSF46689">
    <property type="entry name" value="Homeodomain-like"/>
    <property type="match status" value="1"/>
</dbReference>
<dbReference type="GO" id="GO:0000160">
    <property type="term" value="P:phosphorelay signal transduction system"/>
    <property type="evidence" value="ECO:0007669"/>
    <property type="project" value="UniProtKB-KW"/>
</dbReference>
<feature type="modified residue" description="4-aspartylphosphate" evidence="19">
    <location>
        <position position="54"/>
    </location>
</feature>
<dbReference type="InterPro" id="IPR015870">
    <property type="entry name" value="UDP-acyl_N-AcGlcN_deAcase_N"/>
</dbReference>
<evidence type="ECO:0000259" key="20">
    <source>
        <dbReference type="PROSITE" id="PS50045"/>
    </source>
</evidence>
<dbReference type="GO" id="GO:0005524">
    <property type="term" value="F:ATP binding"/>
    <property type="evidence" value="ECO:0007669"/>
    <property type="project" value="UniProtKB-KW"/>
</dbReference>
<feature type="binding site" evidence="18">
    <location>
        <position position="695"/>
    </location>
    <ligand>
        <name>Zn(2+)</name>
        <dbReference type="ChEBI" id="CHEBI:29105"/>
    </ligand>
</feature>
<dbReference type="InterPro" id="IPR001789">
    <property type="entry name" value="Sig_transdc_resp-reg_receiver"/>
</dbReference>
<dbReference type="InterPro" id="IPR011006">
    <property type="entry name" value="CheY-like_superfamily"/>
</dbReference>
<dbReference type="Gene3D" id="1.10.10.60">
    <property type="entry name" value="Homeodomain-like"/>
    <property type="match status" value="1"/>
</dbReference>
<dbReference type="InterPro" id="IPR011334">
    <property type="entry name" value="UDP-acyl_GlcNac_deAcase_C"/>
</dbReference>
<accession>A0A932GNP5</accession>
<dbReference type="Pfam" id="PF25601">
    <property type="entry name" value="AAA_lid_14"/>
    <property type="match status" value="1"/>
</dbReference>
<dbReference type="PROSITE" id="PS50045">
    <property type="entry name" value="SIGMA54_INTERACT_4"/>
    <property type="match status" value="1"/>
</dbReference>
<dbReference type="SUPFAM" id="SSF54211">
    <property type="entry name" value="Ribosomal protein S5 domain 2-like"/>
    <property type="match status" value="2"/>
</dbReference>
<evidence type="ECO:0000256" key="10">
    <source>
        <dbReference type="ARBA" id="ARBA00022801"/>
    </source>
</evidence>
<dbReference type="SMART" id="SM00382">
    <property type="entry name" value="AAA"/>
    <property type="match status" value="1"/>
</dbReference>
<feature type="binding site" evidence="18">
    <location>
        <position position="691"/>
    </location>
    <ligand>
        <name>Zn(2+)</name>
        <dbReference type="ChEBI" id="CHEBI:29105"/>
    </ligand>
</feature>
<evidence type="ECO:0000256" key="6">
    <source>
        <dbReference type="ARBA" id="ARBA00022553"/>
    </source>
</evidence>
<dbReference type="SMART" id="SM00448">
    <property type="entry name" value="REC"/>
    <property type="match status" value="1"/>
</dbReference>
<feature type="domain" description="Response regulatory" evidence="21">
    <location>
        <begin position="5"/>
        <end position="119"/>
    </location>
</feature>
<evidence type="ECO:0000256" key="2">
    <source>
        <dbReference type="ARBA" id="ARBA00002923"/>
    </source>
</evidence>
<keyword evidence="16" id="KW-0804">Transcription</keyword>
<evidence type="ECO:0000256" key="5">
    <source>
        <dbReference type="ARBA" id="ARBA00022516"/>
    </source>
</evidence>
<dbReference type="Gene3D" id="3.30.1700.10">
    <property type="entry name" value="lpxc deacetylase, domain 2"/>
    <property type="match status" value="1"/>
</dbReference>
<dbReference type="InterPro" id="IPR002078">
    <property type="entry name" value="Sigma_54_int"/>
</dbReference>
<evidence type="ECO:0000256" key="15">
    <source>
        <dbReference type="ARBA" id="ARBA00023098"/>
    </source>
</evidence>
<dbReference type="InterPro" id="IPR020568">
    <property type="entry name" value="Ribosomal_Su5_D2-typ_SF"/>
</dbReference>
<keyword evidence="12" id="KW-0067">ATP-binding</keyword>
<dbReference type="GO" id="GO:0006355">
    <property type="term" value="P:regulation of DNA-templated transcription"/>
    <property type="evidence" value="ECO:0007669"/>
    <property type="project" value="InterPro"/>
</dbReference>
<dbReference type="GO" id="GO:0009245">
    <property type="term" value="P:lipid A biosynthetic process"/>
    <property type="evidence" value="ECO:0007669"/>
    <property type="project" value="UniProtKB-UniRule"/>
</dbReference>
<dbReference type="GO" id="GO:0016020">
    <property type="term" value="C:membrane"/>
    <property type="evidence" value="ECO:0007669"/>
    <property type="project" value="GOC"/>
</dbReference>
<feature type="domain" description="Sigma-54 factor interaction" evidence="20">
    <location>
        <begin position="141"/>
        <end position="369"/>
    </location>
</feature>
<dbReference type="Proteomes" id="UP000741360">
    <property type="component" value="Unassembled WGS sequence"/>
</dbReference>
<feature type="binding site" evidence="18">
    <location>
        <position position="533"/>
    </location>
    <ligand>
        <name>Zn(2+)</name>
        <dbReference type="ChEBI" id="CHEBI:29105"/>
    </ligand>
</feature>
<gene>
    <name evidence="18 22" type="primary">lpxC</name>
    <name evidence="22" type="ORF">HYY65_03325</name>
</gene>
<dbReference type="EMBL" id="JACPSX010000055">
    <property type="protein sequence ID" value="MBI3014102.1"/>
    <property type="molecule type" value="Genomic_DNA"/>
</dbReference>
<dbReference type="InterPro" id="IPR009057">
    <property type="entry name" value="Homeodomain-like_sf"/>
</dbReference>
<comment type="similarity">
    <text evidence="18">Belongs to the LpxC family.</text>
</comment>
<evidence type="ECO:0000256" key="9">
    <source>
        <dbReference type="ARBA" id="ARBA00022741"/>
    </source>
</evidence>
<keyword evidence="7 18" id="KW-0441">Lipid A biosynthesis</keyword>
<comment type="caution">
    <text evidence="22">The sequence shown here is derived from an EMBL/GenBank/DDBJ whole genome shotgun (WGS) entry which is preliminary data.</text>
</comment>
<organism evidence="22 23">
    <name type="scientific">Tectimicrobiota bacterium</name>
    <dbReference type="NCBI Taxonomy" id="2528274"/>
    <lineage>
        <taxon>Bacteria</taxon>
        <taxon>Pseudomonadati</taxon>
        <taxon>Nitrospinota/Tectimicrobiota group</taxon>
        <taxon>Candidatus Tectimicrobiota</taxon>
    </lineage>
</organism>
<evidence type="ECO:0000256" key="16">
    <source>
        <dbReference type="ARBA" id="ARBA00023163"/>
    </source>
</evidence>
<keyword evidence="14" id="KW-0805">Transcription regulation</keyword>
<evidence type="ECO:0000256" key="1">
    <source>
        <dbReference type="ARBA" id="ARBA00001947"/>
    </source>
</evidence>
<evidence type="ECO:0000256" key="14">
    <source>
        <dbReference type="ARBA" id="ARBA00023015"/>
    </source>
</evidence>
<dbReference type="InterPro" id="IPR003593">
    <property type="entry name" value="AAA+_ATPase"/>
</dbReference>
<dbReference type="InterPro" id="IPR058031">
    <property type="entry name" value="AAA_lid_NorR"/>
</dbReference>
<evidence type="ECO:0000256" key="7">
    <source>
        <dbReference type="ARBA" id="ARBA00022556"/>
    </source>
</evidence>
<evidence type="ECO:0000256" key="8">
    <source>
        <dbReference type="ARBA" id="ARBA00022723"/>
    </source>
</evidence>
<feature type="active site" description="Proton donor" evidence="18">
    <location>
        <position position="718"/>
    </location>
</feature>
<protein>
    <recommendedName>
        <fullName evidence="4 18">UDP-3-O-acyl-N-acetylglucosamine deacetylase</fullName>
        <shortName evidence="18">UDP-3-O-acyl-GlcNAc deacetylase</shortName>
        <ecNumber evidence="4 18">3.5.1.108</ecNumber>
    </recommendedName>
    <alternativeName>
        <fullName evidence="18">UDP-3-O-[R-3-hydroxymyristoyl]-N-acetylglucosamine deacetylase</fullName>
    </alternativeName>
</protein>
<evidence type="ECO:0000256" key="4">
    <source>
        <dbReference type="ARBA" id="ARBA00012745"/>
    </source>
</evidence>
<evidence type="ECO:0000256" key="3">
    <source>
        <dbReference type="ARBA" id="ARBA00005002"/>
    </source>
</evidence>
<evidence type="ECO:0000256" key="11">
    <source>
        <dbReference type="ARBA" id="ARBA00022833"/>
    </source>
</evidence>
<dbReference type="NCBIfam" id="TIGR00325">
    <property type="entry name" value="lpxC"/>
    <property type="match status" value="1"/>
</dbReference>
<dbReference type="EC" id="3.5.1.108" evidence="4 18"/>
<dbReference type="PANTHER" id="PTHR32071:SF17">
    <property type="entry name" value="TRANSCRIPTIONAL REGULATOR (NTRC FAMILY)"/>
    <property type="match status" value="1"/>
</dbReference>
<sequence>MKKGSILIVDDEKSIVSSLEGILEDEGFQVISAKDGQQALQIIRGQNPDLVLLDIWMPGMDGIEALQAIKNLRADLGVIVMSGHGSIDTAVKATKLGAFDYIEKPLSMDSLLLTVKHALEQQRLLRQNVELKRRANKGENLVGESSRTLAVRKRVAAAARRDDPVMILGENGTGKELVARLIHRESGRRDAPFVKLNCSSLPAEDWKRVLWGAEGAASKEGEFTQGKLAQAEGGTLFLDDVEYLGPEIEAALARSLKSKTFTRAGRSETLPLDVRIMAATTKPWTRGDLVGNLSSEFLALFSSAPIQLPPLRQRKEDIPALVDHFLRELAEEYGRGSKEMDEAAMQILMNHDWPGNVKELQNILERIFITVPWARISREDIPAAIRKNPALAGNGSAWDGAQSLKDARRLWEREFIGYNLRRHRGSLAKTAGELGISVPSLEQKIKSLKIFVPRRGEFQPQRSLKRSVVLCGQGLHSGLKGGLILNPLPPNSGIHFGNITSGESIPALVDYVYSAEYATSLRRGVVIARTIEHLMAVLHMYGISNLLVKINDEVPIMDGSALDLCQLIEDGGVEEQGAEAEEIIVKETVTVGNPQNGGKHIRIEPAQTLSVTYILDYPRPIGHQEFTFTPCGVEDFKREIAPARTFGFLKDIEKLEQMGLGGGGRLHNVILVDEDRIINAPLRFPDEFVRHKILDVLGDLYLRGKRIRGKVTACMTGHADNVELVRRIGAAQL</sequence>
<evidence type="ECO:0000256" key="12">
    <source>
        <dbReference type="ARBA" id="ARBA00022840"/>
    </source>
</evidence>
<dbReference type="CDD" id="cd17550">
    <property type="entry name" value="REC_NtrX-like"/>
    <property type="match status" value="1"/>
</dbReference>
<comment type="cofactor">
    <cofactor evidence="1 18">
        <name>Zn(2+)</name>
        <dbReference type="ChEBI" id="CHEBI:29105"/>
    </cofactor>
</comment>
<dbReference type="FunFam" id="3.40.50.2300:FF:000018">
    <property type="entry name" value="DNA-binding transcriptional regulator NtrC"/>
    <property type="match status" value="1"/>
</dbReference>
<dbReference type="SUPFAM" id="SSF52172">
    <property type="entry name" value="CheY-like"/>
    <property type="match status" value="1"/>
</dbReference>
<dbReference type="InterPro" id="IPR027417">
    <property type="entry name" value="P-loop_NTPase"/>
</dbReference>
<evidence type="ECO:0000256" key="19">
    <source>
        <dbReference type="PROSITE-ProRule" id="PRU00169"/>
    </source>
</evidence>
<dbReference type="PROSITE" id="PS50110">
    <property type="entry name" value="RESPONSE_REGULATORY"/>
    <property type="match status" value="1"/>
</dbReference>
<evidence type="ECO:0000256" key="13">
    <source>
        <dbReference type="ARBA" id="ARBA00023012"/>
    </source>
</evidence>
<keyword evidence="11 18" id="KW-0862">Zinc</keyword>
<evidence type="ECO:0000313" key="23">
    <source>
        <dbReference type="Proteomes" id="UP000741360"/>
    </source>
</evidence>